<evidence type="ECO:0000256" key="1">
    <source>
        <dbReference type="SAM" id="SignalP"/>
    </source>
</evidence>
<comment type="caution">
    <text evidence="2">The sequence shown here is derived from an EMBL/GenBank/DDBJ whole genome shotgun (WGS) entry which is preliminary data.</text>
</comment>
<dbReference type="Proteomes" id="UP000178659">
    <property type="component" value="Unassembled WGS sequence"/>
</dbReference>
<evidence type="ECO:0000313" key="3">
    <source>
        <dbReference type="Proteomes" id="UP000178659"/>
    </source>
</evidence>
<feature type="signal peptide" evidence="1">
    <location>
        <begin position="1"/>
        <end position="24"/>
    </location>
</feature>
<proteinExistence type="predicted"/>
<keyword evidence="1" id="KW-0732">Signal</keyword>
<dbReference type="AlphaFoldDB" id="A0A1G1VFI1"/>
<sequence>MKILVSIVAMVLALFVGFSSTTSAGGGFPTFHYSSVGSPDASSDPSPYGLWTEDGNSIVVSTGDVSYTDPSGQTFSFVGKGTGEDRASLVVVIGPVAPVNGGNDVVLTLRPRYQWTGVTQNPNGSNLSVGELAQLLNSQVVSLRDPGNHNGKDGGALTGKIDIAVIYGKTGLIRYTYTIYPAQQVVD</sequence>
<organism evidence="2 3">
    <name type="scientific">Candidatus Blackburnbacteria bacterium RIFCSPLOWO2_01_FULL_40_20</name>
    <dbReference type="NCBI Taxonomy" id="1797519"/>
    <lineage>
        <taxon>Bacteria</taxon>
        <taxon>Candidatus Blackburniibacteriota</taxon>
    </lineage>
</organism>
<feature type="chain" id="PRO_5009580998" evidence="1">
    <location>
        <begin position="25"/>
        <end position="187"/>
    </location>
</feature>
<evidence type="ECO:0000313" key="2">
    <source>
        <dbReference type="EMBL" id="OGY14213.1"/>
    </source>
</evidence>
<accession>A0A1G1VFI1</accession>
<protein>
    <submittedName>
        <fullName evidence="2">Uncharacterized protein</fullName>
    </submittedName>
</protein>
<name>A0A1G1VFI1_9BACT</name>
<reference evidence="2 3" key="1">
    <citation type="journal article" date="2016" name="Nat. Commun.">
        <title>Thousands of microbial genomes shed light on interconnected biogeochemical processes in an aquifer system.</title>
        <authorList>
            <person name="Anantharaman K."/>
            <person name="Brown C.T."/>
            <person name="Hug L.A."/>
            <person name="Sharon I."/>
            <person name="Castelle C.J."/>
            <person name="Probst A.J."/>
            <person name="Thomas B.C."/>
            <person name="Singh A."/>
            <person name="Wilkins M.J."/>
            <person name="Karaoz U."/>
            <person name="Brodie E.L."/>
            <person name="Williams K.H."/>
            <person name="Hubbard S.S."/>
            <person name="Banfield J.F."/>
        </authorList>
    </citation>
    <scope>NUCLEOTIDE SEQUENCE [LARGE SCALE GENOMIC DNA]</scope>
</reference>
<gene>
    <name evidence="2" type="ORF">A3A77_01905</name>
</gene>
<dbReference type="EMBL" id="MHCC01000001">
    <property type="protein sequence ID" value="OGY14213.1"/>
    <property type="molecule type" value="Genomic_DNA"/>
</dbReference>